<dbReference type="Proteomes" id="UP000002630">
    <property type="component" value="Linkage Group LG16"/>
</dbReference>
<proteinExistence type="predicted"/>
<organism evidence="1 2">
    <name type="scientific">Ectocarpus siliculosus</name>
    <name type="common">Brown alga</name>
    <name type="synonym">Conferva siliculosa</name>
    <dbReference type="NCBI Taxonomy" id="2880"/>
    <lineage>
        <taxon>Eukaryota</taxon>
        <taxon>Sar</taxon>
        <taxon>Stramenopiles</taxon>
        <taxon>Ochrophyta</taxon>
        <taxon>PX clade</taxon>
        <taxon>Phaeophyceae</taxon>
        <taxon>Ectocarpales</taxon>
        <taxon>Ectocarpaceae</taxon>
        <taxon>Ectocarpus</taxon>
    </lineage>
</organism>
<evidence type="ECO:0000313" key="1">
    <source>
        <dbReference type="EMBL" id="CBJ31356.1"/>
    </source>
</evidence>
<dbReference type="AlphaFoldDB" id="D7FT90"/>
<name>D7FT90_ECTSI</name>
<evidence type="ECO:0000313" key="2">
    <source>
        <dbReference type="Proteomes" id="UP000002630"/>
    </source>
</evidence>
<dbReference type="EMBL" id="FN648427">
    <property type="protein sequence ID" value="CBJ31356.1"/>
    <property type="molecule type" value="Genomic_DNA"/>
</dbReference>
<keyword evidence="2" id="KW-1185">Reference proteome</keyword>
<sequence>MTPLTTNRAGKSFAGDCAVARKQVVDTRRMTITMKVTEDSSKSGICFVAPSLTGYVHNGEDDGDAHRVCVKLLDAFSGTLESDETGPVPLFPTDTASGWRCCGNPRKGAPLCRRRSWQPRRPNTPALPSPVISLTRRGQRGILC</sequence>
<gene>
    <name evidence="1" type="ORF">Esi_0246_0033</name>
</gene>
<dbReference type="InParanoid" id="D7FT90"/>
<accession>D7FT90</accession>
<dbReference type="EMBL" id="FN649741">
    <property type="protein sequence ID" value="CBJ31356.1"/>
    <property type="molecule type" value="Genomic_DNA"/>
</dbReference>
<protein>
    <submittedName>
        <fullName evidence="1">Uncharacterized protein</fullName>
    </submittedName>
</protein>
<reference evidence="1 2" key="1">
    <citation type="journal article" date="2010" name="Nature">
        <title>The Ectocarpus genome and the independent evolution of multicellularity in brown algae.</title>
        <authorList>
            <person name="Cock J.M."/>
            <person name="Sterck L."/>
            <person name="Rouze P."/>
            <person name="Scornet D."/>
            <person name="Allen A.E."/>
            <person name="Amoutzias G."/>
            <person name="Anthouard V."/>
            <person name="Artiguenave F."/>
            <person name="Aury J.M."/>
            <person name="Badger J.H."/>
            <person name="Beszteri B."/>
            <person name="Billiau K."/>
            <person name="Bonnet E."/>
            <person name="Bothwell J.H."/>
            <person name="Bowler C."/>
            <person name="Boyen C."/>
            <person name="Brownlee C."/>
            <person name="Carrano C.J."/>
            <person name="Charrier B."/>
            <person name="Cho G.Y."/>
            <person name="Coelho S.M."/>
            <person name="Collen J."/>
            <person name="Corre E."/>
            <person name="Da Silva C."/>
            <person name="Delage L."/>
            <person name="Delaroque N."/>
            <person name="Dittami S.M."/>
            <person name="Doulbeau S."/>
            <person name="Elias M."/>
            <person name="Farnham G."/>
            <person name="Gachon C.M."/>
            <person name="Gschloessl B."/>
            <person name="Heesch S."/>
            <person name="Jabbari K."/>
            <person name="Jubin C."/>
            <person name="Kawai H."/>
            <person name="Kimura K."/>
            <person name="Kloareg B."/>
            <person name="Kupper F.C."/>
            <person name="Lang D."/>
            <person name="Le Bail A."/>
            <person name="Leblanc C."/>
            <person name="Lerouge P."/>
            <person name="Lohr M."/>
            <person name="Lopez P.J."/>
            <person name="Martens C."/>
            <person name="Maumus F."/>
            <person name="Michel G."/>
            <person name="Miranda-Saavedra D."/>
            <person name="Morales J."/>
            <person name="Moreau H."/>
            <person name="Motomura T."/>
            <person name="Nagasato C."/>
            <person name="Napoli C.A."/>
            <person name="Nelson D.R."/>
            <person name="Nyvall-Collen P."/>
            <person name="Peters A.F."/>
            <person name="Pommier C."/>
            <person name="Potin P."/>
            <person name="Poulain J."/>
            <person name="Quesneville H."/>
            <person name="Read B."/>
            <person name="Rensing S.A."/>
            <person name="Ritter A."/>
            <person name="Rousvoal S."/>
            <person name="Samanta M."/>
            <person name="Samson G."/>
            <person name="Schroeder D.C."/>
            <person name="Segurens B."/>
            <person name="Strittmatter M."/>
            <person name="Tonon T."/>
            <person name="Tregear J.W."/>
            <person name="Valentin K."/>
            <person name="von Dassow P."/>
            <person name="Yamagishi T."/>
            <person name="Van de Peer Y."/>
            <person name="Wincker P."/>
        </authorList>
    </citation>
    <scope>NUCLEOTIDE SEQUENCE [LARGE SCALE GENOMIC DNA]</scope>
    <source>
        <strain evidence="2">Ec32 / CCAP1310/4</strain>
    </source>
</reference>